<evidence type="ECO:0000256" key="1">
    <source>
        <dbReference type="SAM" id="MobiDB-lite"/>
    </source>
</evidence>
<dbReference type="AlphaFoldDB" id="A0A7W6PS80"/>
<comment type="caution">
    <text evidence="2">The sequence shown here is derived from an EMBL/GenBank/DDBJ whole genome shotgun (WGS) entry which is preliminary data.</text>
</comment>
<keyword evidence="3" id="KW-1185">Reference proteome</keyword>
<organism evidence="2 3">
    <name type="scientific">Rhizobium rhizoryzae</name>
    <dbReference type="NCBI Taxonomy" id="451876"/>
    <lineage>
        <taxon>Bacteria</taxon>
        <taxon>Pseudomonadati</taxon>
        <taxon>Pseudomonadota</taxon>
        <taxon>Alphaproteobacteria</taxon>
        <taxon>Hyphomicrobiales</taxon>
        <taxon>Rhizobiaceae</taxon>
        <taxon>Rhizobium/Agrobacterium group</taxon>
        <taxon>Rhizobium</taxon>
    </lineage>
</organism>
<sequence length="76" mass="8349">MQVDSLPLVGRVGEGIFIAHRHALIRSDPPTFKKIVAFSNIFSPLTPPPPRTHVSIPSFRNGYTSRRAGDAEPARV</sequence>
<accession>A0A7W6PS80</accession>
<proteinExistence type="predicted"/>
<dbReference type="EMBL" id="JACIEC010000004">
    <property type="protein sequence ID" value="MBB4144719.1"/>
    <property type="molecule type" value="Genomic_DNA"/>
</dbReference>
<dbReference type="Proteomes" id="UP000519897">
    <property type="component" value="Unassembled WGS sequence"/>
</dbReference>
<feature type="compositionally biased region" description="Basic and acidic residues" evidence="1">
    <location>
        <begin position="67"/>
        <end position="76"/>
    </location>
</feature>
<gene>
    <name evidence="2" type="ORF">GGQ72_003276</name>
</gene>
<reference evidence="2 3" key="1">
    <citation type="submission" date="2020-08" db="EMBL/GenBank/DDBJ databases">
        <title>Genomic Encyclopedia of Type Strains, Phase IV (KMG-IV): sequencing the most valuable type-strain genomes for metagenomic binning, comparative biology and taxonomic classification.</title>
        <authorList>
            <person name="Goeker M."/>
        </authorList>
    </citation>
    <scope>NUCLEOTIDE SEQUENCE [LARGE SCALE GENOMIC DNA]</scope>
    <source>
        <strain evidence="2 3">DSM 29514</strain>
    </source>
</reference>
<evidence type="ECO:0000313" key="3">
    <source>
        <dbReference type="Proteomes" id="UP000519897"/>
    </source>
</evidence>
<protein>
    <submittedName>
        <fullName evidence="2">Uncharacterized protein</fullName>
    </submittedName>
</protein>
<feature type="region of interest" description="Disordered" evidence="1">
    <location>
        <begin position="45"/>
        <end position="76"/>
    </location>
</feature>
<name>A0A7W6PS80_9HYPH</name>
<evidence type="ECO:0000313" key="2">
    <source>
        <dbReference type="EMBL" id="MBB4144719.1"/>
    </source>
</evidence>